<dbReference type="EMBL" id="JARBHA010000020">
    <property type="protein sequence ID" value="KAJ9670191.1"/>
    <property type="molecule type" value="Genomic_DNA"/>
</dbReference>
<dbReference type="GO" id="GO:0005545">
    <property type="term" value="F:1-phosphatidylinositol binding"/>
    <property type="evidence" value="ECO:0007669"/>
    <property type="project" value="TreeGrafter"/>
</dbReference>
<dbReference type="InterPro" id="IPR013809">
    <property type="entry name" value="ENTH"/>
</dbReference>
<dbReference type="GO" id="GO:0000149">
    <property type="term" value="F:SNARE binding"/>
    <property type="evidence" value="ECO:0007669"/>
    <property type="project" value="TreeGrafter"/>
</dbReference>
<dbReference type="AlphaFoldDB" id="A0AA38YGW3"/>
<dbReference type="InterPro" id="IPR011417">
    <property type="entry name" value="ANTH_dom"/>
</dbReference>
<evidence type="ECO:0000256" key="6">
    <source>
        <dbReference type="ARBA" id="ARBA00023136"/>
    </source>
</evidence>
<dbReference type="SUPFAM" id="SSF48464">
    <property type="entry name" value="ENTH/VHS domain"/>
    <property type="match status" value="1"/>
</dbReference>
<evidence type="ECO:0000256" key="3">
    <source>
        <dbReference type="ARBA" id="ARBA00004600"/>
    </source>
</evidence>
<feature type="domain" description="ENTH" evidence="9">
    <location>
        <begin position="26"/>
        <end position="164"/>
    </location>
</feature>
<name>A0AA38YGW3_VITRO</name>
<keyword evidence="4" id="KW-0254">Endocytosis</keyword>
<organism evidence="10 11">
    <name type="scientific">Vitis rotundifolia</name>
    <name type="common">Muscadine grape</name>
    <dbReference type="NCBI Taxonomy" id="103349"/>
    <lineage>
        <taxon>Eukaryota</taxon>
        <taxon>Viridiplantae</taxon>
        <taxon>Streptophyta</taxon>
        <taxon>Embryophyta</taxon>
        <taxon>Tracheophyta</taxon>
        <taxon>Spermatophyta</taxon>
        <taxon>Magnoliopsida</taxon>
        <taxon>eudicotyledons</taxon>
        <taxon>Gunneridae</taxon>
        <taxon>Pentapetalae</taxon>
        <taxon>rosids</taxon>
        <taxon>Vitales</taxon>
        <taxon>Vitaceae</taxon>
        <taxon>Viteae</taxon>
        <taxon>Vitis</taxon>
    </lineage>
</organism>
<dbReference type="Gene3D" id="1.25.40.90">
    <property type="match status" value="1"/>
</dbReference>
<dbReference type="PANTHER" id="PTHR22951:SF76">
    <property type="entry name" value="OS09G0468150 PROTEIN"/>
    <property type="match status" value="1"/>
</dbReference>
<keyword evidence="11" id="KW-1185">Reference proteome</keyword>
<accession>A0AA38YGW3</accession>
<evidence type="ECO:0000256" key="1">
    <source>
        <dbReference type="ARBA" id="ARBA00004132"/>
    </source>
</evidence>
<dbReference type="GO" id="GO:0032050">
    <property type="term" value="F:clathrin heavy chain binding"/>
    <property type="evidence" value="ECO:0007669"/>
    <property type="project" value="TreeGrafter"/>
</dbReference>
<evidence type="ECO:0000256" key="8">
    <source>
        <dbReference type="ARBA" id="ARBA00023329"/>
    </source>
</evidence>
<dbReference type="GO" id="GO:0005546">
    <property type="term" value="F:phosphatidylinositol-4,5-bisphosphate binding"/>
    <property type="evidence" value="ECO:0007669"/>
    <property type="project" value="TreeGrafter"/>
</dbReference>
<dbReference type="InterPro" id="IPR045192">
    <property type="entry name" value="AP180-like"/>
</dbReference>
<dbReference type="GO" id="GO:0072583">
    <property type="term" value="P:clathrin-dependent endocytosis"/>
    <property type="evidence" value="ECO:0007669"/>
    <property type="project" value="InterPro"/>
</dbReference>
<keyword evidence="7" id="KW-0168">Coated pit</keyword>
<evidence type="ECO:0000256" key="5">
    <source>
        <dbReference type="ARBA" id="ARBA00023034"/>
    </source>
</evidence>
<dbReference type="GO" id="GO:0005905">
    <property type="term" value="C:clathrin-coated pit"/>
    <property type="evidence" value="ECO:0007669"/>
    <property type="project" value="UniProtKB-SubCell"/>
</dbReference>
<evidence type="ECO:0000313" key="10">
    <source>
        <dbReference type="EMBL" id="KAJ9670191.1"/>
    </source>
</evidence>
<dbReference type="GO" id="GO:0048268">
    <property type="term" value="P:clathrin coat assembly"/>
    <property type="evidence" value="ECO:0007669"/>
    <property type="project" value="InterPro"/>
</dbReference>
<dbReference type="PROSITE" id="PS50942">
    <property type="entry name" value="ENTH"/>
    <property type="match status" value="1"/>
</dbReference>
<evidence type="ECO:0000259" key="9">
    <source>
        <dbReference type="PROSITE" id="PS50942"/>
    </source>
</evidence>
<evidence type="ECO:0000256" key="7">
    <source>
        <dbReference type="ARBA" id="ARBA00023176"/>
    </source>
</evidence>
<dbReference type="InterPro" id="IPR048050">
    <property type="entry name" value="ANTH_N_plant"/>
</dbReference>
<dbReference type="InterPro" id="IPR008942">
    <property type="entry name" value="ENTH_VHS"/>
</dbReference>
<dbReference type="FunFam" id="1.25.40.90:FF:000035">
    <property type="entry name" value="Putative clathrin assembly protein At4g40080"/>
    <property type="match status" value="1"/>
</dbReference>
<sequence>MGRTTKLRDLIGAIKDKASLSKAALLSKPNTLSLHLSLLRATTHEPSIPPHDKHIAALLSFGHSSRATASAVIEALMDRLQNTHDASVAIKCLIAVHHIIRRGSFILQDQLSIYPSTGGRNYLKLSGFRDCSDPITWEVSSWVRWYSCYLEHLLSTSRVLGFFLCSSLSTVNKDEEVDQVSALTNQQLIREIASLVDIIEETYKAPDSLHVYGDRLLSEVMNLVGDDYLSAINEVSLRINEFGERLRVLSFGESVELMCALKRLENCKERSSMLPHRKKASMETFWGLVSEMKDRVGKEYKEDDRMVMTGRKDRACESARLGERVLKSSDSVRFGSGRLVSNRFAFPIPESVESR</sequence>
<gene>
    <name evidence="10" type="ORF">PVL29_026625</name>
</gene>
<dbReference type="SMART" id="SM00273">
    <property type="entry name" value="ENTH"/>
    <property type="match status" value="1"/>
</dbReference>
<proteinExistence type="predicted"/>
<comment type="subcellular location">
    <subcellularLocation>
        <location evidence="1">Cytoplasmic vesicle</location>
        <location evidence="1">Clathrin-coated vesicle</location>
    </subcellularLocation>
    <subcellularLocation>
        <location evidence="2">Golgi apparatus</location>
    </subcellularLocation>
    <subcellularLocation>
        <location evidence="3">Membrane</location>
        <location evidence="3">Clathrin-coated pit</location>
    </subcellularLocation>
</comment>
<reference evidence="10 11" key="1">
    <citation type="journal article" date="2023" name="BMC Biotechnol.">
        <title>Vitis rotundifolia cv Carlos genome sequencing.</title>
        <authorList>
            <person name="Huff M."/>
            <person name="Hulse-Kemp A."/>
            <person name="Scheffler B."/>
            <person name="Youngblood R."/>
            <person name="Simpson S."/>
            <person name="Babiker E."/>
            <person name="Staton M."/>
        </authorList>
    </citation>
    <scope>NUCLEOTIDE SEQUENCE [LARGE SCALE GENOMIC DNA]</scope>
    <source>
        <tissue evidence="10">Leaf</tissue>
    </source>
</reference>
<dbReference type="GO" id="GO:0030136">
    <property type="term" value="C:clathrin-coated vesicle"/>
    <property type="evidence" value="ECO:0007669"/>
    <property type="project" value="UniProtKB-SubCell"/>
</dbReference>
<protein>
    <recommendedName>
        <fullName evidence="9">ENTH domain-containing protein</fullName>
    </recommendedName>
</protein>
<keyword evidence="6" id="KW-0472">Membrane</keyword>
<dbReference type="GO" id="GO:0006900">
    <property type="term" value="P:vesicle budding from membrane"/>
    <property type="evidence" value="ECO:0007669"/>
    <property type="project" value="TreeGrafter"/>
</dbReference>
<keyword evidence="5" id="KW-0333">Golgi apparatus</keyword>
<dbReference type="CDD" id="cd16987">
    <property type="entry name" value="ANTH_N_AP180_plant"/>
    <property type="match status" value="1"/>
</dbReference>
<dbReference type="Pfam" id="PF07651">
    <property type="entry name" value="ANTH"/>
    <property type="match status" value="1"/>
</dbReference>
<dbReference type="GO" id="GO:0005794">
    <property type="term" value="C:Golgi apparatus"/>
    <property type="evidence" value="ECO:0007669"/>
    <property type="project" value="UniProtKB-SubCell"/>
</dbReference>
<keyword evidence="8" id="KW-0968">Cytoplasmic vesicle</keyword>
<comment type="caution">
    <text evidence="10">The sequence shown here is derived from an EMBL/GenBank/DDBJ whole genome shotgun (WGS) entry which is preliminary data.</text>
</comment>
<evidence type="ECO:0000256" key="2">
    <source>
        <dbReference type="ARBA" id="ARBA00004555"/>
    </source>
</evidence>
<dbReference type="Proteomes" id="UP001168098">
    <property type="component" value="Unassembled WGS sequence"/>
</dbReference>
<dbReference type="PANTHER" id="PTHR22951">
    <property type="entry name" value="CLATHRIN ASSEMBLY PROTEIN"/>
    <property type="match status" value="1"/>
</dbReference>
<evidence type="ECO:0000313" key="11">
    <source>
        <dbReference type="Proteomes" id="UP001168098"/>
    </source>
</evidence>
<evidence type="ECO:0000256" key="4">
    <source>
        <dbReference type="ARBA" id="ARBA00022583"/>
    </source>
</evidence>